<comment type="subcellular location">
    <subcellularLocation>
        <location evidence="2">Cell membrane</location>
        <topology evidence="2">Multi-pass membrane protein</topology>
    </subcellularLocation>
</comment>
<protein>
    <recommendedName>
        <fullName evidence="3">histidine kinase</fullName>
        <ecNumber evidence="3">2.7.13.3</ecNumber>
    </recommendedName>
</protein>
<sequence>MKWNRISVKLGAIIITLFLLVLLPLGFVINQILSGFFHQQLEEETSQLSSHYASLIENNQDDMIVPMIQRMAELSQIPMYITNAEGEVIALAHLAGVEEGQLITQEEMTELLAGRTVESLYEDPEGQSYYAIGTPFFSENSFEGSVFVLSTMEGLEQSLLQVRNLLLLSGAGAFFLALGFTIVVSKKLSTPLLQMEKATRKIAKGEWETTVPQNSGDEIGSLANAINELASDLKRYRDTRREFFANISHELKTPITYLNGYSKVLKEGLYQTEKEKNEYLDIIQGESQRLSQLINDISDLSQAEEGKISLELEWVDLSEVLEGVIRKTALKAKVKGLDIHLKIDNHLPLIYGDGLRLEQIFLNLVENAIRYTDKGFISLSTLKSDKQNVIIQVEDSGKGISKKDLPYIFDRFYRVEKSRARQYGGTGLGLAIVKNLVELHNGNIEVSSQLGKGTVIIVAFPINRREKRDEGF</sequence>
<dbReference type="RefSeq" id="WP_385938791.1">
    <property type="nucleotide sequence ID" value="NZ_JBHSOZ010000003.1"/>
</dbReference>
<dbReference type="Proteomes" id="UP001596142">
    <property type="component" value="Unassembled WGS sequence"/>
</dbReference>
<dbReference type="Gene3D" id="6.10.340.10">
    <property type="match status" value="1"/>
</dbReference>
<dbReference type="InterPro" id="IPR003660">
    <property type="entry name" value="HAMP_dom"/>
</dbReference>
<evidence type="ECO:0000256" key="10">
    <source>
        <dbReference type="ARBA" id="ARBA00023012"/>
    </source>
</evidence>
<evidence type="ECO:0000256" key="7">
    <source>
        <dbReference type="ARBA" id="ARBA00022741"/>
    </source>
</evidence>
<dbReference type="SUPFAM" id="SSF47384">
    <property type="entry name" value="Homodimeric domain of signal transducing histidine kinase"/>
    <property type="match status" value="1"/>
</dbReference>
<feature type="domain" description="Histidine kinase" evidence="13">
    <location>
        <begin position="246"/>
        <end position="464"/>
    </location>
</feature>
<dbReference type="PROSITE" id="PS50109">
    <property type="entry name" value="HIS_KIN"/>
    <property type="match status" value="1"/>
</dbReference>
<accession>A0ABW0YJL9</accession>
<dbReference type="SMART" id="SM00304">
    <property type="entry name" value="HAMP"/>
    <property type="match status" value="1"/>
</dbReference>
<dbReference type="Pfam" id="PF00512">
    <property type="entry name" value="HisKA"/>
    <property type="match status" value="1"/>
</dbReference>
<comment type="catalytic activity">
    <reaction evidence="1">
        <text>ATP + protein L-histidine = ADP + protein N-phospho-L-histidine.</text>
        <dbReference type="EC" id="2.7.13.3"/>
    </reaction>
</comment>
<keyword evidence="11 12" id="KW-0472">Membrane</keyword>
<keyword evidence="8" id="KW-0418">Kinase</keyword>
<dbReference type="SMART" id="SM00388">
    <property type="entry name" value="HisKA"/>
    <property type="match status" value="1"/>
</dbReference>
<keyword evidence="10" id="KW-0902">Two-component regulatory system</keyword>
<evidence type="ECO:0000256" key="12">
    <source>
        <dbReference type="SAM" id="Phobius"/>
    </source>
</evidence>
<evidence type="ECO:0000256" key="11">
    <source>
        <dbReference type="ARBA" id="ARBA00023136"/>
    </source>
</evidence>
<evidence type="ECO:0000256" key="4">
    <source>
        <dbReference type="ARBA" id="ARBA00022475"/>
    </source>
</evidence>
<evidence type="ECO:0000256" key="9">
    <source>
        <dbReference type="ARBA" id="ARBA00022840"/>
    </source>
</evidence>
<dbReference type="PRINTS" id="PR00344">
    <property type="entry name" value="BCTRLSENSOR"/>
</dbReference>
<keyword evidence="4" id="KW-1003">Cell membrane</keyword>
<dbReference type="PANTHER" id="PTHR43711">
    <property type="entry name" value="TWO-COMPONENT HISTIDINE KINASE"/>
    <property type="match status" value="1"/>
</dbReference>
<dbReference type="CDD" id="cd06225">
    <property type="entry name" value="HAMP"/>
    <property type="match status" value="1"/>
</dbReference>
<dbReference type="PANTHER" id="PTHR43711:SF1">
    <property type="entry name" value="HISTIDINE KINASE 1"/>
    <property type="match status" value="1"/>
</dbReference>
<keyword evidence="5" id="KW-0597">Phosphoprotein</keyword>
<evidence type="ECO:0000256" key="5">
    <source>
        <dbReference type="ARBA" id="ARBA00022553"/>
    </source>
</evidence>
<keyword evidence="9 15" id="KW-0067">ATP-binding</keyword>
<keyword evidence="7" id="KW-0547">Nucleotide-binding</keyword>
<keyword evidence="16" id="KW-1185">Reference proteome</keyword>
<dbReference type="SUPFAM" id="SSF55874">
    <property type="entry name" value="ATPase domain of HSP90 chaperone/DNA topoisomerase II/histidine kinase"/>
    <property type="match status" value="1"/>
</dbReference>
<reference evidence="16" key="1">
    <citation type="journal article" date="2019" name="Int. J. Syst. Evol. Microbiol.">
        <title>The Global Catalogue of Microorganisms (GCM) 10K type strain sequencing project: providing services to taxonomists for standard genome sequencing and annotation.</title>
        <authorList>
            <consortium name="The Broad Institute Genomics Platform"/>
            <consortium name="The Broad Institute Genome Sequencing Center for Infectious Disease"/>
            <person name="Wu L."/>
            <person name="Ma J."/>
        </authorList>
    </citation>
    <scope>NUCLEOTIDE SEQUENCE [LARGE SCALE GENOMIC DNA]</scope>
    <source>
        <strain evidence="16">CECT 7184</strain>
    </source>
</reference>
<dbReference type="Pfam" id="PF02518">
    <property type="entry name" value="HATPase_c"/>
    <property type="match status" value="1"/>
</dbReference>
<keyword evidence="12" id="KW-1133">Transmembrane helix</keyword>
<feature type="domain" description="HAMP" evidence="14">
    <location>
        <begin position="186"/>
        <end position="238"/>
    </location>
</feature>
<dbReference type="CDD" id="cd00082">
    <property type="entry name" value="HisKA"/>
    <property type="match status" value="1"/>
</dbReference>
<evidence type="ECO:0000256" key="6">
    <source>
        <dbReference type="ARBA" id="ARBA00022679"/>
    </source>
</evidence>
<comment type="caution">
    <text evidence="15">The sequence shown here is derived from an EMBL/GenBank/DDBJ whole genome shotgun (WGS) entry which is preliminary data.</text>
</comment>
<dbReference type="InterPro" id="IPR003661">
    <property type="entry name" value="HisK_dim/P_dom"/>
</dbReference>
<evidence type="ECO:0000259" key="13">
    <source>
        <dbReference type="PROSITE" id="PS50109"/>
    </source>
</evidence>
<feature type="transmembrane region" description="Helical" evidence="12">
    <location>
        <begin position="12"/>
        <end position="33"/>
    </location>
</feature>
<gene>
    <name evidence="15" type="ORF">ACFPU1_03805</name>
</gene>
<evidence type="ECO:0000313" key="15">
    <source>
        <dbReference type="EMBL" id="MFC5711896.1"/>
    </source>
</evidence>
<dbReference type="Gene3D" id="3.30.565.10">
    <property type="entry name" value="Histidine kinase-like ATPase, C-terminal domain"/>
    <property type="match status" value="1"/>
</dbReference>
<dbReference type="Pfam" id="PF00672">
    <property type="entry name" value="HAMP"/>
    <property type="match status" value="1"/>
</dbReference>
<evidence type="ECO:0000259" key="14">
    <source>
        <dbReference type="PROSITE" id="PS50885"/>
    </source>
</evidence>
<keyword evidence="6" id="KW-0808">Transferase</keyword>
<dbReference type="SUPFAM" id="SSF158472">
    <property type="entry name" value="HAMP domain-like"/>
    <property type="match status" value="1"/>
</dbReference>
<evidence type="ECO:0000256" key="3">
    <source>
        <dbReference type="ARBA" id="ARBA00012438"/>
    </source>
</evidence>
<evidence type="ECO:0000313" key="16">
    <source>
        <dbReference type="Proteomes" id="UP001596142"/>
    </source>
</evidence>
<dbReference type="SMART" id="SM00387">
    <property type="entry name" value="HATPase_c"/>
    <property type="match status" value="1"/>
</dbReference>
<dbReference type="InterPro" id="IPR050736">
    <property type="entry name" value="Sensor_HK_Regulatory"/>
</dbReference>
<evidence type="ECO:0000256" key="8">
    <source>
        <dbReference type="ARBA" id="ARBA00022777"/>
    </source>
</evidence>
<dbReference type="EMBL" id="JBHSOZ010000003">
    <property type="protein sequence ID" value="MFC5711896.1"/>
    <property type="molecule type" value="Genomic_DNA"/>
</dbReference>
<proteinExistence type="predicted"/>
<dbReference type="InterPro" id="IPR003594">
    <property type="entry name" value="HATPase_dom"/>
</dbReference>
<evidence type="ECO:0000256" key="2">
    <source>
        <dbReference type="ARBA" id="ARBA00004651"/>
    </source>
</evidence>
<dbReference type="EC" id="2.7.13.3" evidence="3"/>
<dbReference type="InterPro" id="IPR004358">
    <property type="entry name" value="Sig_transdc_His_kin-like_C"/>
</dbReference>
<evidence type="ECO:0000256" key="1">
    <source>
        <dbReference type="ARBA" id="ARBA00000085"/>
    </source>
</evidence>
<keyword evidence="12" id="KW-0812">Transmembrane</keyword>
<dbReference type="InterPro" id="IPR036890">
    <property type="entry name" value="HATPase_C_sf"/>
</dbReference>
<dbReference type="InterPro" id="IPR036097">
    <property type="entry name" value="HisK_dim/P_sf"/>
</dbReference>
<dbReference type="GO" id="GO:0005524">
    <property type="term" value="F:ATP binding"/>
    <property type="evidence" value="ECO:0007669"/>
    <property type="project" value="UniProtKB-KW"/>
</dbReference>
<organism evidence="15 16">
    <name type="scientific">Thalassorhabdus alkalitolerans</name>
    <dbReference type="NCBI Taxonomy" id="2282697"/>
    <lineage>
        <taxon>Bacteria</taxon>
        <taxon>Bacillati</taxon>
        <taxon>Bacillota</taxon>
        <taxon>Bacilli</taxon>
        <taxon>Bacillales</taxon>
        <taxon>Bacillaceae</taxon>
        <taxon>Thalassorhabdus</taxon>
    </lineage>
</organism>
<name>A0ABW0YJL9_9BACI</name>
<dbReference type="Gene3D" id="1.10.287.130">
    <property type="match status" value="1"/>
</dbReference>
<dbReference type="InterPro" id="IPR005467">
    <property type="entry name" value="His_kinase_dom"/>
</dbReference>
<dbReference type="PROSITE" id="PS50885">
    <property type="entry name" value="HAMP"/>
    <property type="match status" value="1"/>
</dbReference>